<name>W9P281_FUSOX</name>
<evidence type="ECO:0000313" key="1">
    <source>
        <dbReference type="EMBL" id="EXA39254.1"/>
    </source>
</evidence>
<reference evidence="1" key="2">
    <citation type="submission" date="2012-05" db="EMBL/GenBank/DDBJ databases">
        <title>Annotation of the Genome Sequence of Fusarium oxysporum HDV247.</title>
        <authorList>
            <consortium name="The Broad Institute Genomics Platform"/>
            <person name="Ma L.-J."/>
            <person name="Corby-Kistler H."/>
            <person name="Broz K."/>
            <person name="Gale L.R."/>
            <person name="Jonkers W."/>
            <person name="O'Donnell K."/>
            <person name="Ploetz R."/>
            <person name="Steinberg C."/>
            <person name="Schwartz D.C."/>
            <person name="VanEtten H."/>
            <person name="Zhou S."/>
            <person name="Young S.K."/>
            <person name="Zeng Q."/>
            <person name="Gargeya S."/>
            <person name="Fitzgerald M."/>
            <person name="Abouelleil A."/>
            <person name="Alvarado L."/>
            <person name="Chapman S.B."/>
            <person name="Gainer-Dewar J."/>
            <person name="Goldberg J."/>
            <person name="Griggs A."/>
            <person name="Gujja S."/>
            <person name="Hansen M."/>
            <person name="Howarth C."/>
            <person name="Imamovic A."/>
            <person name="Ireland A."/>
            <person name="Larimer J."/>
            <person name="McCowan C."/>
            <person name="Murphy C."/>
            <person name="Pearson M."/>
            <person name="Poon T.W."/>
            <person name="Priest M."/>
            <person name="Roberts A."/>
            <person name="Saif S."/>
            <person name="Shea T."/>
            <person name="Sykes S."/>
            <person name="Wortman J."/>
            <person name="Nusbaum C."/>
            <person name="Birren B."/>
        </authorList>
    </citation>
    <scope>NUCLEOTIDE SEQUENCE</scope>
    <source>
        <strain evidence="1">HDV247</strain>
    </source>
</reference>
<dbReference type="HOGENOM" id="CLU_3359708_0_0_1"/>
<organism evidence="1">
    <name type="scientific">Fusarium oxysporum f. sp. pisi HDV247</name>
    <dbReference type="NCBI Taxonomy" id="1080344"/>
    <lineage>
        <taxon>Eukaryota</taxon>
        <taxon>Fungi</taxon>
        <taxon>Dikarya</taxon>
        <taxon>Ascomycota</taxon>
        <taxon>Pezizomycotina</taxon>
        <taxon>Sordariomycetes</taxon>
        <taxon>Hypocreomycetidae</taxon>
        <taxon>Hypocreales</taxon>
        <taxon>Nectriaceae</taxon>
        <taxon>Fusarium</taxon>
        <taxon>Fusarium oxysporum species complex</taxon>
    </lineage>
</organism>
<reference evidence="1" key="1">
    <citation type="submission" date="2011-10" db="EMBL/GenBank/DDBJ databases">
        <title>The Genome Sequence of Fusarium oxysporum HDV247.</title>
        <authorList>
            <consortium name="The Broad Institute Genome Sequencing Platform"/>
            <person name="Ma L.-J."/>
            <person name="Gale L.R."/>
            <person name="Schwartz D.C."/>
            <person name="Zhou S."/>
            <person name="Corby-Kistler H."/>
            <person name="Young S.K."/>
            <person name="Zeng Q."/>
            <person name="Gargeya S."/>
            <person name="Fitzgerald M."/>
            <person name="Haas B."/>
            <person name="Abouelleil A."/>
            <person name="Alvarado L."/>
            <person name="Arachchi H.M."/>
            <person name="Berlin A."/>
            <person name="Brown A."/>
            <person name="Chapman S.B."/>
            <person name="Chen Z."/>
            <person name="Dunbar C."/>
            <person name="Freedman E."/>
            <person name="Gearin G."/>
            <person name="Goldberg J."/>
            <person name="Griggs A."/>
            <person name="Gujja S."/>
            <person name="Heiman D."/>
            <person name="Howarth C."/>
            <person name="Larson L."/>
            <person name="Lui A."/>
            <person name="MacDonald P.J.P."/>
            <person name="Montmayeur A."/>
            <person name="Murphy C."/>
            <person name="Neiman D."/>
            <person name="Pearson M."/>
            <person name="Priest M."/>
            <person name="Roberts A."/>
            <person name="Saif S."/>
            <person name="Shea T."/>
            <person name="Shenoy N."/>
            <person name="Sisk P."/>
            <person name="Stolte C."/>
            <person name="Sykes S."/>
            <person name="Wortman J."/>
            <person name="Nusbaum C."/>
            <person name="Birren B."/>
        </authorList>
    </citation>
    <scope>NUCLEOTIDE SEQUENCE [LARGE SCALE GENOMIC DNA]</scope>
    <source>
        <strain evidence="1">HDV247</strain>
    </source>
</reference>
<proteinExistence type="predicted"/>
<sequence length="36" mass="4185">MYSLPGSGTLPLMLLSWKIPQRLMIYDECDMHVVFV</sequence>
<dbReference type="Proteomes" id="UP000030751">
    <property type="component" value="Unassembled WGS sequence"/>
</dbReference>
<gene>
    <name evidence="1" type="ORF">FOVG_10866</name>
</gene>
<protein>
    <submittedName>
        <fullName evidence="1">Uncharacterized protein</fullName>
    </submittedName>
</protein>
<dbReference type="AlphaFoldDB" id="W9P281"/>
<accession>W9P281</accession>
<dbReference type="EMBL" id="JH650974">
    <property type="protein sequence ID" value="EXA39254.1"/>
    <property type="molecule type" value="Genomic_DNA"/>
</dbReference>